<proteinExistence type="inferred from homology"/>
<evidence type="ECO:0000313" key="15">
    <source>
        <dbReference type="EMBL" id="GAA4823381.1"/>
    </source>
</evidence>
<dbReference type="SMART" id="SM00487">
    <property type="entry name" value="DEXDc"/>
    <property type="match status" value="1"/>
</dbReference>
<dbReference type="CDD" id="cd17920">
    <property type="entry name" value="DEXHc_RecQ"/>
    <property type="match status" value="1"/>
</dbReference>
<evidence type="ECO:0000256" key="3">
    <source>
        <dbReference type="ARBA" id="ARBA00022741"/>
    </source>
</evidence>
<dbReference type="InterPro" id="IPR011545">
    <property type="entry name" value="DEAD/DEAH_box_helicase_dom"/>
</dbReference>
<feature type="domain" description="Helicase ATP-binding" evidence="13">
    <location>
        <begin position="28"/>
        <end position="196"/>
    </location>
</feature>
<dbReference type="PROSITE" id="PS51192">
    <property type="entry name" value="HELICASE_ATP_BIND_1"/>
    <property type="match status" value="1"/>
</dbReference>
<keyword evidence="7" id="KW-0238">DNA-binding</keyword>
<evidence type="ECO:0000256" key="6">
    <source>
        <dbReference type="ARBA" id="ARBA00022840"/>
    </source>
</evidence>
<comment type="caution">
    <text evidence="15">The sequence shown here is derived from an EMBL/GenBank/DDBJ whole genome shotgun (WGS) entry which is preliminary data.</text>
</comment>
<comment type="similarity">
    <text evidence="1">Belongs to the helicase family. RecQ subfamily.</text>
</comment>
<evidence type="ECO:0000256" key="1">
    <source>
        <dbReference type="ARBA" id="ARBA00005446"/>
    </source>
</evidence>
<keyword evidence="16" id="KW-1185">Reference proteome</keyword>
<dbReference type="InterPro" id="IPR036388">
    <property type="entry name" value="WH-like_DNA-bd_sf"/>
</dbReference>
<protein>
    <recommendedName>
        <fullName evidence="11">ATP-dependent DNA helicase RecQ</fullName>
        <ecNumber evidence="10">5.6.2.4</ecNumber>
    </recommendedName>
    <alternativeName>
        <fullName evidence="12">DNA 3'-5' helicase RecQ</fullName>
    </alternativeName>
</protein>
<feature type="domain" description="Helicase C-terminal" evidence="14">
    <location>
        <begin position="221"/>
        <end position="364"/>
    </location>
</feature>
<dbReference type="NCBIfam" id="TIGR00614">
    <property type="entry name" value="recQ_fam"/>
    <property type="match status" value="1"/>
</dbReference>
<keyword evidence="3" id="KW-0547">Nucleotide-binding</keyword>
<evidence type="ECO:0000256" key="8">
    <source>
        <dbReference type="ARBA" id="ARBA00023235"/>
    </source>
</evidence>
<dbReference type="PANTHER" id="PTHR13710">
    <property type="entry name" value="DNA HELICASE RECQ FAMILY MEMBER"/>
    <property type="match status" value="1"/>
</dbReference>
<evidence type="ECO:0000256" key="11">
    <source>
        <dbReference type="ARBA" id="ARBA00044535"/>
    </source>
</evidence>
<dbReference type="PROSITE" id="PS51194">
    <property type="entry name" value="HELICASE_CTER"/>
    <property type="match status" value="1"/>
</dbReference>
<evidence type="ECO:0000256" key="10">
    <source>
        <dbReference type="ARBA" id="ARBA00034808"/>
    </source>
</evidence>
<dbReference type="Pfam" id="PF00270">
    <property type="entry name" value="DEAD"/>
    <property type="match status" value="1"/>
</dbReference>
<dbReference type="InterPro" id="IPR032284">
    <property type="entry name" value="RecQ_Zn-bd"/>
</dbReference>
<dbReference type="Gene3D" id="3.40.50.300">
    <property type="entry name" value="P-loop containing nucleotide triphosphate hydrolases"/>
    <property type="match status" value="2"/>
</dbReference>
<keyword evidence="2" id="KW-0479">Metal-binding</keyword>
<sequence length="641" mass="73978">MTNFVNSHQLLHRFWGYEDFRQPQEEIIKSAVSATDTLALLPTGGGKSICFQVAALMRRGVCLVVTPLIALMKDQVYQLQKRGIPAAALHSQLTPQEQEQLFIKAQKGHVKFLYLSPERLLMSSFLEAAAKMEIGLLAIDEAHCISQWGYDFRPSYLSITKFREHFPEVPCIALTATATKSVKEDIILRLNFQEGYKVFSKSFLRENLSYAIRKVEDKDERLMRVLEGVEGSAIVYVRSRIGAEQVAYTLAAYGVKADFYHAGLPADVRSLRQDQWIKGDLRVMVATNAFGMGIDKPDVRLVVHYDIPTTLEAYYQEAGRAGRDGKEAYAVLLMQSEEVEKLQERWVYSHPSIQVLKKLYAELVSFFKLATGKEEILTLPFLMEEFIENSTYNSLEVFYGLRRLEEQGVLALEEPLGELSKIWVKASVKERYQYRVSNIRFDRLLLLLERYCGPAIYSGLQDFSESLIATHMNCSVKDLEGLLNEMQEEQLLIYRPKETKSKLRFFGGVYTGHQLPLKEEIWENRREAALEQWEAMKNYLMDGSQCRTNILQEYFDEKPDRTCGICDNCRKRKIKENRKENEQQWRFKILGVLENGTVSIEVVERLLGENNKEEWLPVLRKMLDENVLKRLPNGDITQYKI</sequence>
<dbReference type="InterPro" id="IPR027417">
    <property type="entry name" value="P-loop_NTPase"/>
</dbReference>
<evidence type="ECO:0000256" key="2">
    <source>
        <dbReference type="ARBA" id="ARBA00022723"/>
    </source>
</evidence>
<dbReference type="EC" id="5.6.2.4" evidence="10"/>
<dbReference type="Pfam" id="PF16124">
    <property type="entry name" value="RecQ_Zn_bind"/>
    <property type="match status" value="1"/>
</dbReference>
<evidence type="ECO:0000259" key="14">
    <source>
        <dbReference type="PROSITE" id="PS51194"/>
    </source>
</evidence>
<dbReference type="RefSeq" id="WP_345368899.1">
    <property type="nucleotide sequence ID" value="NZ_BAABJX010000009.1"/>
</dbReference>
<keyword evidence="4" id="KW-0378">Hydrolase</keyword>
<dbReference type="PANTHER" id="PTHR13710:SF105">
    <property type="entry name" value="ATP-DEPENDENT DNA HELICASE Q1"/>
    <property type="match status" value="1"/>
</dbReference>
<evidence type="ECO:0000256" key="9">
    <source>
        <dbReference type="ARBA" id="ARBA00034617"/>
    </source>
</evidence>
<keyword evidence="8" id="KW-0413">Isomerase</keyword>
<organism evidence="15 16">
    <name type="scientific">Algivirga pacifica</name>
    <dbReference type="NCBI Taxonomy" id="1162670"/>
    <lineage>
        <taxon>Bacteria</taxon>
        <taxon>Pseudomonadati</taxon>
        <taxon>Bacteroidota</taxon>
        <taxon>Cytophagia</taxon>
        <taxon>Cytophagales</taxon>
        <taxon>Flammeovirgaceae</taxon>
        <taxon>Algivirga</taxon>
    </lineage>
</organism>
<evidence type="ECO:0000256" key="5">
    <source>
        <dbReference type="ARBA" id="ARBA00022806"/>
    </source>
</evidence>
<evidence type="ECO:0000313" key="16">
    <source>
        <dbReference type="Proteomes" id="UP001500298"/>
    </source>
</evidence>
<gene>
    <name evidence="15" type="ORF">GCM10023331_04820</name>
</gene>
<dbReference type="Pfam" id="PF00271">
    <property type="entry name" value="Helicase_C"/>
    <property type="match status" value="1"/>
</dbReference>
<evidence type="ECO:0000256" key="12">
    <source>
        <dbReference type="ARBA" id="ARBA00044550"/>
    </source>
</evidence>
<evidence type="ECO:0000259" key="13">
    <source>
        <dbReference type="PROSITE" id="PS51192"/>
    </source>
</evidence>
<reference evidence="16" key="1">
    <citation type="journal article" date="2019" name="Int. J. Syst. Evol. Microbiol.">
        <title>The Global Catalogue of Microorganisms (GCM) 10K type strain sequencing project: providing services to taxonomists for standard genome sequencing and annotation.</title>
        <authorList>
            <consortium name="The Broad Institute Genomics Platform"/>
            <consortium name="The Broad Institute Genome Sequencing Center for Infectious Disease"/>
            <person name="Wu L."/>
            <person name="Ma J."/>
        </authorList>
    </citation>
    <scope>NUCLEOTIDE SEQUENCE [LARGE SCALE GENOMIC DNA]</scope>
    <source>
        <strain evidence="16">JCM 18326</strain>
    </source>
</reference>
<name>A0ABP9D5F3_9BACT</name>
<dbReference type="InterPro" id="IPR004589">
    <property type="entry name" value="DNA_helicase_ATP-dep_RecQ"/>
</dbReference>
<keyword evidence="6" id="KW-0067">ATP-binding</keyword>
<dbReference type="InterPro" id="IPR014001">
    <property type="entry name" value="Helicase_ATP-bd"/>
</dbReference>
<dbReference type="GO" id="GO:0004386">
    <property type="term" value="F:helicase activity"/>
    <property type="evidence" value="ECO:0007669"/>
    <property type="project" value="UniProtKB-KW"/>
</dbReference>
<dbReference type="InterPro" id="IPR001650">
    <property type="entry name" value="Helicase_C-like"/>
</dbReference>
<dbReference type="Gene3D" id="1.10.10.10">
    <property type="entry name" value="Winged helix-like DNA-binding domain superfamily/Winged helix DNA-binding domain"/>
    <property type="match status" value="1"/>
</dbReference>
<accession>A0ABP9D5F3</accession>
<dbReference type="SMART" id="SM00490">
    <property type="entry name" value="HELICc"/>
    <property type="match status" value="1"/>
</dbReference>
<comment type="catalytic activity">
    <reaction evidence="9">
        <text>Couples ATP hydrolysis with the unwinding of duplex DNA by translocating in the 3'-5' direction.</text>
        <dbReference type="EC" id="5.6.2.4"/>
    </reaction>
</comment>
<evidence type="ECO:0000256" key="7">
    <source>
        <dbReference type="ARBA" id="ARBA00023125"/>
    </source>
</evidence>
<evidence type="ECO:0000256" key="4">
    <source>
        <dbReference type="ARBA" id="ARBA00022801"/>
    </source>
</evidence>
<dbReference type="EMBL" id="BAABJX010000009">
    <property type="protein sequence ID" value="GAA4823381.1"/>
    <property type="molecule type" value="Genomic_DNA"/>
</dbReference>
<dbReference type="Proteomes" id="UP001500298">
    <property type="component" value="Unassembled WGS sequence"/>
</dbReference>
<dbReference type="SUPFAM" id="SSF52540">
    <property type="entry name" value="P-loop containing nucleoside triphosphate hydrolases"/>
    <property type="match status" value="1"/>
</dbReference>
<keyword evidence="5 15" id="KW-0347">Helicase</keyword>